<dbReference type="InterPro" id="IPR018974">
    <property type="entry name" value="Tex-like_N"/>
</dbReference>
<keyword evidence="1" id="KW-0227">DNA damage</keyword>
<dbReference type="GO" id="GO:0006412">
    <property type="term" value="P:translation"/>
    <property type="evidence" value="ECO:0007669"/>
    <property type="project" value="TreeGrafter"/>
</dbReference>
<dbReference type="GO" id="GO:0006281">
    <property type="term" value="P:DNA repair"/>
    <property type="evidence" value="ECO:0007669"/>
    <property type="project" value="UniProtKB-KW"/>
</dbReference>
<sequence length="707" mass="79772">MNIIQFIQKSLNISERSITNTLQLLAEDCTVPFIARYRKDKTGNLDETQIEQISKLHKQFEEIIKRKESILKSIEEQNALTPEFRQKIEESFEIQELEDLYLPFKKRKKTKADSAKEKGLELLAKIIMSQRNNDLMFLASKYLNNEVSSEEEALQGARDIMAEWINENMYVRKNLRRLFQRKAVISSKVVKAKKDEEGAQKFSQYFEWEENLSRTPSHRLLAMLRAETEGFVKTDVGIDKEEAIELIENAIIKSNHESAEQISIAIKDSYKRLLEPAISNEVLQEAKEKADKKAIEIFSENLSQLLLAPPLGEKRILAIDPGYRSGCKVVCLDEKGDLLHNETIYPHAPQNESGMAMKKIRSMVNAYHIEAISIGNGTASRETEFFIKKIAFDKPLQVFVVSEAGASVYSASKIAREEFPSYDVTVRGSVSIGRRLADPLAELVKIDPKSIGVGQYQHDVDQTQLKNELDSTVMKCVNSVGVNLNTASKSLLSYVSGIGEKMAENIVNFRTENGPFEDRKQLKKVPRLGEKAFQQAAAFVRIINAKNPLDNSAVHPEAYGIVEKMAKDLGIKTHDLIANKEKISLIQPEKYITEDIGILGIKDILKELEKPGLDPRKAAKIFEFDPNVKSIKDLRSGMILPGIVNNITAFGCFVDVGIKESGLVHISQLKDGFVSDVNEVVKLHQHVQVKVTEVDEVRKRVQLSMII</sequence>
<dbReference type="SMART" id="SM00278">
    <property type="entry name" value="HhH1"/>
    <property type="match status" value="2"/>
</dbReference>
<dbReference type="InterPro" id="IPR050437">
    <property type="entry name" value="Ribos_protein_bS1-like"/>
</dbReference>
<dbReference type="RefSeq" id="WP_121460808.1">
    <property type="nucleotide sequence ID" value="NZ_RBXB01000001.1"/>
</dbReference>
<dbReference type="AlphaFoldDB" id="A0A495SPD4"/>
<dbReference type="Pfam" id="PF22706">
    <property type="entry name" value="Tex_central_region"/>
    <property type="match status" value="1"/>
</dbReference>
<dbReference type="Gene3D" id="1.10.10.650">
    <property type="entry name" value="RuvA domain 2-like"/>
    <property type="match status" value="1"/>
</dbReference>
<keyword evidence="5" id="KW-1185">Reference proteome</keyword>
<dbReference type="Gene3D" id="1.10.3500.10">
    <property type="entry name" value="Tex N-terminal region-like"/>
    <property type="match status" value="1"/>
</dbReference>
<dbReference type="InterPro" id="IPR037027">
    <property type="entry name" value="YqgF/RNaseH-like_dom_sf"/>
</dbReference>
<dbReference type="InterPro" id="IPR044146">
    <property type="entry name" value="S1_Tex"/>
</dbReference>
<dbReference type="FunFam" id="3.30.420.140:FF:000001">
    <property type="entry name" value="RNA-binding transcriptional accessory protein"/>
    <property type="match status" value="1"/>
</dbReference>
<dbReference type="FunFam" id="1.10.10.650:FF:000001">
    <property type="entry name" value="S1 RNA-binding domain 1"/>
    <property type="match status" value="1"/>
</dbReference>
<dbReference type="Proteomes" id="UP000272428">
    <property type="component" value="Unassembled WGS sequence"/>
</dbReference>
<dbReference type="SUPFAM" id="SSF47781">
    <property type="entry name" value="RuvA domain 2-like"/>
    <property type="match status" value="2"/>
</dbReference>
<reference evidence="4 5" key="1">
    <citation type="submission" date="2018-10" db="EMBL/GenBank/DDBJ databases">
        <title>Genomic Encyclopedia of Archaeal and Bacterial Type Strains, Phase II (KMG-II): from individual species to whole genera.</title>
        <authorList>
            <person name="Goeker M."/>
        </authorList>
    </citation>
    <scope>NUCLEOTIDE SEQUENCE [LARGE SCALE GENOMIC DNA]</scope>
    <source>
        <strain evidence="4 5">DSM 14219</strain>
    </source>
</reference>
<dbReference type="Gene3D" id="3.30.420.140">
    <property type="entry name" value="YqgF/RNase H-like domain"/>
    <property type="match status" value="1"/>
</dbReference>
<dbReference type="GO" id="GO:0003735">
    <property type="term" value="F:structural constituent of ribosome"/>
    <property type="evidence" value="ECO:0007669"/>
    <property type="project" value="TreeGrafter"/>
</dbReference>
<dbReference type="OrthoDB" id="9804714at2"/>
<dbReference type="Pfam" id="PF12836">
    <property type="entry name" value="HHH_3"/>
    <property type="match status" value="1"/>
</dbReference>
<dbReference type="PROSITE" id="PS50126">
    <property type="entry name" value="S1"/>
    <property type="match status" value="1"/>
</dbReference>
<dbReference type="FunFam" id="2.40.50.140:FF:000051">
    <property type="entry name" value="RNA-binding transcriptional accessory protein"/>
    <property type="match status" value="1"/>
</dbReference>
<dbReference type="InterPro" id="IPR010994">
    <property type="entry name" value="RuvA_2-like"/>
</dbReference>
<dbReference type="Gene3D" id="1.10.150.310">
    <property type="entry name" value="Tex RuvX-like domain-like"/>
    <property type="match status" value="1"/>
</dbReference>
<dbReference type="Pfam" id="PF09371">
    <property type="entry name" value="Tex_N"/>
    <property type="match status" value="1"/>
</dbReference>
<keyword evidence="2" id="KW-0234">DNA repair</keyword>
<dbReference type="SUPFAM" id="SSF53098">
    <property type="entry name" value="Ribonuclease H-like"/>
    <property type="match status" value="1"/>
</dbReference>
<evidence type="ECO:0000256" key="2">
    <source>
        <dbReference type="ARBA" id="ARBA00023204"/>
    </source>
</evidence>
<feature type="domain" description="S1 motif" evidence="3">
    <location>
        <begin position="637"/>
        <end position="706"/>
    </location>
</feature>
<evidence type="ECO:0000259" key="3">
    <source>
        <dbReference type="PROSITE" id="PS50126"/>
    </source>
</evidence>
<dbReference type="GO" id="GO:0005737">
    <property type="term" value="C:cytoplasm"/>
    <property type="evidence" value="ECO:0007669"/>
    <property type="project" value="UniProtKB-ARBA"/>
</dbReference>
<dbReference type="SMART" id="SM00316">
    <property type="entry name" value="S1"/>
    <property type="match status" value="1"/>
</dbReference>
<dbReference type="Gene3D" id="2.40.50.140">
    <property type="entry name" value="Nucleic acid-binding proteins"/>
    <property type="match status" value="1"/>
</dbReference>
<dbReference type="InterPro" id="IPR032639">
    <property type="entry name" value="Tex_YqgF"/>
</dbReference>
<comment type="caution">
    <text evidence="4">The sequence shown here is derived from an EMBL/GenBank/DDBJ whole genome shotgun (WGS) entry which is preliminary data.</text>
</comment>
<evidence type="ECO:0000313" key="5">
    <source>
        <dbReference type="Proteomes" id="UP000272428"/>
    </source>
</evidence>
<dbReference type="SUPFAM" id="SSF50249">
    <property type="entry name" value="Nucleic acid-binding proteins"/>
    <property type="match status" value="1"/>
</dbReference>
<dbReference type="CDD" id="cd05685">
    <property type="entry name" value="S1_Tex"/>
    <property type="match status" value="1"/>
</dbReference>
<dbReference type="InterPro" id="IPR023319">
    <property type="entry name" value="Tex-like_HTH_dom_sf"/>
</dbReference>
<dbReference type="PANTHER" id="PTHR10724">
    <property type="entry name" value="30S RIBOSOMAL PROTEIN S1"/>
    <property type="match status" value="1"/>
</dbReference>
<dbReference type="InterPro" id="IPR012337">
    <property type="entry name" value="RNaseH-like_sf"/>
</dbReference>
<proteinExistence type="predicted"/>
<dbReference type="GO" id="GO:0003729">
    <property type="term" value="F:mRNA binding"/>
    <property type="evidence" value="ECO:0007669"/>
    <property type="project" value="TreeGrafter"/>
</dbReference>
<evidence type="ECO:0000256" key="1">
    <source>
        <dbReference type="ARBA" id="ARBA00022763"/>
    </source>
</evidence>
<gene>
    <name evidence="4" type="ORF">BCF58_1164</name>
</gene>
<dbReference type="InterPro" id="IPR055179">
    <property type="entry name" value="Tex-like_central_region"/>
</dbReference>
<dbReference type="GO" id="GO:0003677">
    <property type="term" value="F:DNA binding"/>
    <property type="evidence" value="ECO:0007669"/>
    <property type="project" value="InterPro"/>
</dbReference>
<dbReference type="InterPro" id="IPR041692">
    <property type="entry name" value="HHH_9"/>
</dbReference>
<dbReference type="Pfam" id="PF16921">
    <property type="entry name" value="Tex_YqgF"/>
    <property type="match status" value="1"/>
</dbReference>
<dbReference type="InterPro" id="IPR003583">
    <property type="entry name" value="Hlx-hairpin-Hlx_DNA-bd_motif"/>
</dbReference>
<accession>A0A495SPD4</accession>
<evidence type="ECO:0000313" key="4">
    <source>
        <dbReference type="EMBL" id="RKT01936.1"/>
    </source>
</evidence>
<dbReference type="EMBL" id="RBXB01000001">
    <property type="protein sequence ID" value="RKT01936.1"/>
    <property type="molecule type" value="Genomic_DNA"/>
</dbReference>
<dbReference type="InterPro" id="IPR012340">
    <property type="entry name" value="NA-bd_OB-fold"/>
</dbReference>
<dbReference type="SMART" id="SM00732">
    <property type="entry name" value="YqgFc"/>
    <property type="match status" value="1"/>
</dbReference>
<dbReference type="InterPro" id="IPR006641">
    <property type="entry name" value="YqgF/RNaseH-like_dom"/>
</dbReference>
<protein>
    <recommendedName>
        <fullName evidence="3">S1 motif domain-containing protein</fullName>
    </recommendedName>
</protein>
<dbReference type="Pfam" id="PF00575">
    <property type="entry name" value="S1"/>
    <property type="match status" value="1"/>
</dbReference>
<organism evidence="4 5">
    <name type="scientific">Chryseobacterium defluvii</name>
    <dbReference type="NCBI Taxonomy" id="160396"/>
    <lineage>
        <taxon>Bacteria</taxon>
        <taxon>Pseudomonadati</taxon>
        <taxon>Bacteroidota</taxon>
        <taxon>Flavobacteriia</taxon>
        <taxon>Flavobacteriales</taxon>
        <taxon>Weeksellaceae</taxon>
        <taxon>Chryseobacterium group</taxon>
        <taxon>Chryseobacterium</taxon>
    </lineage>
</organism>
<dbReference type="SUPFAM" id="SSF158832">
    <property type="entry name" value="Tex N-terminal region-like"/>
    <property type="match status" value="1"/>
</dbReference>
<dbReference type="Pfam" id="PF17674">
    <property type="entry name" value="HHH_9"/>
    <property type="match status" value="1"/>
</dbReference>
<name>A0A495SPD4_9FLAO</name>
<dbReference type="InterPro" id="IPR003029">
    <property type="entry name" value="S1_domain"/>
</dbReference>
<dbReference type="FunFam" id="1.10.150.310:FF:000001">
    <property type="entry name" value="RNA-binding transcriptional accessory protein"/>
    <property type="match status" value="1"/>
</dbReference>
<dbReference type="PANTHER" id="PTHR10724:SF10">
    <property type="entry name" value="S1 RNA-BINDING DOMAIN-CONTAINING PROTEIN 1"/>
    <property type="match status" value="1"/>
</dbReference>
<dbReference type="InterPro" id="IPR023323">
    <property type="entry name" value="Tex-like_dom_sf"/>
</dbReference>